<accession>A0ABW4Z479</accession>
<organism evidence="2 3">
    <name type="scientific">Ancylobacter oerskovii</name>
    <dbReference type="NCBI Taxonomy" id="459519"/>
    <lineage>
        <taxon>Bacteria</taxon>
        <taxon>Pseudomonadati</taxon>
        <taxon>Pseudomonadota</taxon>
        <taxon>Alphaproteobacteria</taxon>
        <taxon>Hyphomicrobiales</taxon>
        <taxon>Xanthobacteraceae</taxon>
        <taxon>Ancylobacter</taxon>
    </lineage>
</organism>
<evidence type="ECO:0000313" key="2">
    <source>
        <dbReference type="EMBL" id="MFD2143422.1"/>
    </source>
</evidence>
<reference evidence="3" key="2">
    <citation type="journal article" date="2019" name="Int. J. Syst. Evol. Microbiol.">
        <title>The Global Catalogue of Microorganisms (GCM) 10K type strain sequencing project: providing services to taxonomists for standard genome sequencing and annotation.</title>
        <authorList>
            <consortium name="The Broad Institute Genomics Platform"/>
            <consortium name="The Broad Institute Genome Sequencing Center for Infectious Disease"/>
            <person name="Wu L."/>
            <person name="Ma J."/>
        </authorList>
    </citation>
    <scope>NUCLEOTIDE SEQUENCE [LARGE SCALE GENOMIC DNA]</scope>
    <source>
        <strain evidence="3">CCM 7435</strain>
    </source>
</reference>
<evidence type="ECO:0000313" key="1">
    <source>
        <dbReference type="EMBL" id="MFD2138781.1"/>
    </source>
</evidence>
<name>A0ABW4Z479_9HYPH</name>
<gene>
    <name evidence="1" type="ORF">ACFSNC_00065</name>
    <name evidence="2" type="ORF">ACFSNC_23695</name>
</gene>
<evidence type="ECO:0000313" key="3">
    <source>
        <dbReference type="Proteomes" id="UP001597299"/>
    </source>
</evidence>
<dbReference type="EMBL" id="JBHUHD010000001">
    <property type="protein sequence ID" value="MFD2143422.1"/>
    <property type="molecule type" value="Genomic_DNA"/>
</dbReference>
<proteinExistence type="predicted"/>
<protein>
    <submittedName>
        <fullName evidence="2">Uncharacterized protein</fullName>
    </submittedName>
</protein>
<reference evidence="2" key="1">
    <citation type="journal article" date="2014" name="Int. J. Syst. Evol. Microbiol.">
        <title>Complete genome of a new Firmicutes species belonging to the dominant human colonic microbiota ('Ruminococcus bicirculans') reveals two chromosomes and a selective capacity to utilize plant glucans.</title>
        <authorList>
            <consortium name="NISC Comparative Sequencing Program"/>
            <person name="Wegmann U."/>
            <person name="Louis P."/>
            <person name="Goesmann A."/>
            <person name="Henrissat B."/>
            <person name="Duncan S.H."/>
            <person name="Flint H.J."/>
        </authorList>
    </citation>
    <scope>NUCLEOTIDE SEQUENCE</scope>
    <source>
        <strain evidence="2">CCM 7435</strain>
    </source>
</reference>
<dbReference type="EMBL" id="JBHUHD010000001">
    <property type="protein sequence ID" value="MFD2138781.1"/>
    <property type="molecule type" value="Genomic_DNA"/>
</dbReference>
<dbReference type="Proteomes" id="UP001597299">
    <property type="component" value="Unassembled WGS sequence"/>
</dbReference>
<comment type="caution">
    <text evidence="2">The sequence shown here is derived from an EMBL/GenBank/DDBJ whole genome shotgun (WGS) entry which is preliminary data.</text>
</comment>
<reference evidence="2" key="3">
    <citation type="submission" date="2024-09" db="EMBL/GenBank/DDBJ databases">
        <authorList>
            <person name="Sun Q."/>
            <person name="Mori K."/>
        </authorList>
    </citation>
    <scope>NUCLEOTIDE SEQUENCE</scope>
    <source>
        <strain evidence="2">CCM 7435</strain>
    </source>
</reference>
<sequence>MSARLPRLEITRSISLGGDAGLSSVESAELVLRRPDGRGQLTVSVYLGEVRLPWATQLRRLGYDTGMIAQAERLVLAAGEEA</sequence>
<keyword evidence="3" id="KW-1185">Reference proteome</keyword>
<dbReference type="RefSeq" id="WP_213355492.1">
    <property type="nucleotide sequence ID" value="NZ_JAHBGB010000044.1"/>
</dbReference>